<dbReference type="AlphaFoldDB" id="A0A8T2QQK0"/>
<dbReference type="Proteomes" id="UP000825935">
    <property type="component" value="Chromosome 33"/>
</dbReference>
<evidence type="ECO:0000256" key="1">
    <source>
        <dbReference type="SAM" id="Phobius"/>
    </source>
</evidence>
<keyword evidence="1" id="KW-1133">Transmembrane helix</keyword>
<gene>
    <name evidence="2" type="ORF">KP509_33G037500</name>
</gene>
<sequence length="292" mass="32284">MASAKRYYLCAQHYFADALPSCADCCSAQYQELLLAPFTRCFSTNRASCSVNGALNVASKDTLNVSKSDARNVASNDARTALSTVQVLRRCDTDRVVNSRMASTETCEYDAVHLLTNNMFVIPLQSIMNGPEAQKPIVLDTAEEEFPPPSRYWTGITICAHSTEKLSESPERAISCNALLANCTNNAVRKPDSKYDFIYHYVNDVLILHRIMVSQSVAKRSKPEPNLMRLIQGILVLQMTLAGYVAVAAVLTLMIQHALLPTQLLHQLYEPFDTGNHNIMILHLSPCGGVII</sequence>
<keyword evidence="3" id="KW-1185">Reference proteome</keyword>
<evidence type="ECO:0000313" key="3">
    <source>
        <dbReference type="Proteomes" id="UP000825935"/>
    </source>
</evidence>
<evidence type="ECO:0000313" key="2">
    <source>
        <dbReference type="EMBL" id="KAH7285633.1"/>
    </source>
</evidence>
<protein>
    <submittedName>
        <fullName evidence="2">Uncharacterized protein</fullName>
    </submittedName>
</protein>
<reference evidence="2" key="1">
    <citation type="submission" date="2021-08" db="EMBL/GenBank/DDBJ databases">
        <title>WGS assembly of Ceratopteris richardii.</title>
        <authorList>
            <person name="Marchant D.B."/>
            <person name="Chen G."/>
            <person name="Jenkins J."/>
            <person name="Shu S."/>
            <person name="Leebens-Mack J."/>
            <person name="Grimwood J."/>
            <person name="Schmutz J."/>
            <person name="Soltis P."/>
            <person name="Soltis D."/>
            <person name="Chen Z.-H."/>
        </authorList>
    </citation>
    <scope>NUCLEOTIDE SEQUENCE</scope>
    <source>
        <strain evidence="2">Whitten #5841</strain>
        <tissue evidence="2">Leaf</tissue>
    </source>
</reference>
<proteinExistence type="predicted"/>
<name>A0A8T2QQK0_CERRI</name>
<keyword evidence="1" id="KW-0472">Membrane</keyword>
<accession>A0A8T2QQK0</accession>
<feature type="transmembrane region" description="Helical" evidence="1">
    <location>
        <begin position="230"/>
        <end position="255"/>
    </location>
</feature>
<keyword evidence="1" id="KW-0812">Transmembrane</keyword>
<comment type="caution">
    <text evidence="2">The sequence shown here is derived from an EMBL/GenBank/DDBJ whole genome shotgun (WGS) entry which is preliminary data.</text>
</comment>
<organism evidence="2 3">
    <name type="scientific">Ceratopteris richardii</name>
    <name type="common">Triangle waterfern</name>
    <dbReference type="NCBI Taxonomy" id="49495"/>
    <lineage>
        <taxon>Eukaryota</taxon>
        <taxon>Viridiplantae</taxon>
        <taxon>Streptophyta</taxon>
        <taxon>Embryophyta</taxon>
        <taxon>Tracheophyta</taxon>
        <taxon>Polypodiopsida</taxon>
        <taxon>Polypodiidae</taxon>
        <taxon>Polypodiales</taxon>
        <taxon>Pteridineae</taxon>
        <taxon>Pteridaceae</taxon>
        <taxon>Parkerioideae</taxon>
        <taxon>Ceratopteris</taxon>
    </lineage>
</organism>
<dbReference type="EMBL" id="CM035438">
    <property type="protein sequence ID" value="KAH7285633.1"/>
    <property type="molecule type" value="Genomic_DNA"/>
</dbReference>